<dbReference type="EMBL" id="LAZP02000068">
    <property type="protein sequence ID" value="PFH61494.1"/>
    <property type="molecule type" value="Genomic_DNA"/>
</dbReference>
<reference evidence="1 2" key="1">
    <citation type="journal article" date="2015" name="BMC Genomics">
        <title>Gene expression during zombie ant biting behavior reflects the complexity underlying fungal parasitic behavioral manipulation.</title>
        <authorList>
            <person name="de Bekker C."/>
            <person name="Ohm R.A."/>
            <person name="Loreto R.G."/>
            <person name="Sebastian A."/>
            <person name="Albert I."/>
            <person name="Merrow M."/>
            <person name="Brachmann A."/>
            <person name="Hughes D.P."/>
        </authorList>
    </citation>
    <scope>NUCLEOTIDE SEQUENCE [LARGE SCALE GENOMIC DNA]</scope>
    <source>
        <strain evidence="1 2">SC16a</strain>
    </source>
</reference>
<proteinExistence type="predicted"/>
<dbReference type="AlphaFoldDB" id="A0A2A9PJT7"/>
<reference evidence="1 2" key="2">
    <citation type="journal article" date="2017" name="Sci. Rep.">
        <title>Ant-infecting Ophiocordyceps genomes reveal a high diversity of potential behavioral manipulation genes and a possible major role for enterotoxins.</title>
        <authorList>
            <person name="de Bekker C."/>
            <person name="Ohm R.A."/>
            <person name="Evans H.C."/>
            <person name="Brachmann A."/>
            <person name="Hughes D.P."/>
        </authorList>
    </citation>
    <scope>NUCLEOTIDE SEQUENCE [LARGE SCALE GENOMIC DNA]</scope>
    <source>
        <strain evidence="1 2">SC16a</strain>
    </source>
</reference>
<evidence type="ECO:0000313" key="1">
    <source>
        <dbReference type="EMBL" id="PFH61494.1"/>
    </source>
</evidence>
<gene>
    <name evidence="1" type="ORF">XA68_17151</name>
</gene>
<comment type="caution">
    <text evidence="1">The sequence shown here is derived from an EMBL/GenBank/DDBJ whole genome shotgun (WGS) entry which is preliminary data.</text>
</comment>
<accession>A0A2A9PJT7</accession>
<keyword evidence="2" id="KW-1185">Reference proteome</keyword>
<organism evidence="1 2">
    <name type="scientific">Ophiocordyceps unilateralis</name>
    <name type="common">Zombie-ant fungus</name>
    <name type="synonym">Torrubia unilateralis</name>
    <dbReference type="NCBI Taxonomy" id="268505"/>
    <lineage>
        <taxon>Eukaryota</taxon>
        <taxon>Fungi</taxon>
        <taxon>Dikarya</taxon>
        <taxon>Ascomycota</taxon>
        <taxon>Pezizomycotina</taxon>
        <taxon>Sordariomycetes</taxon>
        <taxon>Hypocreomycetidae</taxon>
        <taxon>Hypocreales</taxon>
        <taxon>Ophiocordycipitaceae</taxon>
        <taxon>Ophiocordyceps</taxon>
    </lineage>
</organism>
<dbReference type="Proteomes" id="UP000037136">
    <property type="component" value="Unassembled WGS sequence"/>
</dbReference>
<name>A0A2A9PJT7_OPHUN</name>
<evidence type="ECO:0000313" key="2">
    <source>
        <dbReference type="Proteomes" id="UP000037136"/>
    </source>
</evidence>
<protein>
    <submittedName>
        <fullName evidence="1">Uncharacterized protein</fullName>
    </submittedName>
</protein>
<sequence>MLSSPDGSTVLMSKFCPSPSRAVRPRLRAFLAFTSAPRPINNLATSRRPSQAAICSAVAPESLYAGRLSRQHAAEPFSAVGSNHILRTNYMLRRGRAIDDTAMV</sequence>